<reference evidence="3 4" key="1">
    <citation type="journal article" date="2010" name="J. Bacteriol.">
        <title>Genome sequence of the oligotrophic marine Gammaproteobacterium HTCC2143, isolated from the Oregon Coast.</title>
        <authorList>
            <person name="Oh H.M."/>
            <person name="Kang I."/>
            <person name="Ferriera S."/>
            <person name="Giovannoni S.J."/>
            <person name="Cho J.C."/>
        </authorList>
    </citation>
    <scope>NUCLEOTIDE SEQUENCE [LARGE SCALE GENOMIC DNA]</scope>
    <source>
        <strain evidence="3 4">HTCC2143</strain>
    </source>
</reference>
<feature type="domain" description="NADP-dependent oxidoreductase" evidence="2">
    <location>
        <begin position="1"/>
        <end position="314"/>
    </location>
</feature>
<dbReference type="Proteomes" id="UP000004931">
    <property type="component" value="Unassembled WGS sequence"/>
</dbReference>
<keyword evidence="1" id="KW-0560">Oxidoreductase</keyword>
<dbReference type="GO" id="GO:0005829">
    <property type="term" value="C:cytosol"/>
    <property type="evidence" value="ECO:0007669"/>
    <property type="project" value="TreeGrafter"/>
</dbReference>
<evidence type="ECO:0000313" key="4">
    <source>
        <dbReference type="Proteomes" id="UP000004931"/>
    </source>
</evidence>
<gene>
    <name evidence="3" type="ORF">GP2143_01920</name>
</gene>
<dbReference type="STRING" id="247633.GP2143_01920"/>
<keyword evidence="4" id="KW-1185">Reference proteome</keyword>
<evidence type="ECO:0000259" key="2">
    <source>
        <dbReference type="Pfam" id="PF00248"/>
    </source>
</evidence>
<dbReference type="InterPro" id="IPR036812">
    <property type="entry name" value="NAD(P)_OxRdtase_dom_sf"/>
</dbReference>
<comment type="caution">
    <text evidence="3">The sequence shown here is derived from an EMBL/GenBank/DDBJ whole genome shotgun (WGS) entry which is preliminary data.</text>
</comment>
<dbReference type="PANTHER" id="PTHR43364">
    <property type="entry name" value="NADH-SPECIFIC METHYLGLYOXAL REDUCTASE-RELATED"/>
    <property type="match status" value="1"/>
</dbReference>
<organism evidence="3 4">
    <name type="scientific">marine gamma proteobacterium HTCC2143</name>
    <dbReference type="NCBI Taxonomy" id="247633"/>
    <lineage>
        <taxon>Bacteria</taxon>
        <taxon>Pseudomonadati</taxon>
        <taxon>Pseudomonadota</taxon>
        <taxon>Gammaproteobacteria</taxon>
        <taxon>Cellvibrionales</taxon>
        <taxon>Spongiibacteraceae</taxon>
        <taxon>BD1-7 clade</taxon>
    </lineage>
</organism>
<dbReference type="GO" id="GO:0016491">
    <property type="term" value="F:oxidoreductase activity"/>
    <property type="evidence" value="ECO:0007669"/>
    <property type="project" value="UniProtKB-KW"/>
</dbReference>
<name>A0YG11_9GAMM</name>
<dbReference type="CDD" id="cd19094">
    <property type="entry name" value="AKR_Tas-like"/>
    <property type="match status" value="1"/>
</dbReference>
<dbReference type="SUPFAM" id="SSF51430">
    <property type="entry name" value="NAD(P)-linked oxidoreductase"/>
    <property type="match status" value="1"/>
</dbReference>
<accession>A0YG11</accession>
<dbReference type="InterPro" id="IPR023210">
    <property type="entry name" value="NADP_OxRdtase_dom"/>
</dbReference>
<dbReference type="Pfam" id="PF00248">
    <property type="entry name" value="Aldo_ket_red"/>
    <property type="match status" value="1"/>
</dbReference>
<evidence type="ECO:0000256" key="1">
    <source>
        <dbReference type="ARBA" id="ARBA00023002"/>
    </source>
</evidence>
<dbReference type="PANTHER" id="PTHR43364:SF4">
    <property type="entry name" value="NAD(P)-LINKED OXIDOREDUCTASE SUPERFAMILY PROTEIN"/>
    <property type="match status" value="1"/>
</dbReference>
<protein>
    <submittedName>
        <fullName evidence="3">Aldo/keto reductase</fullName>
    </submittedName>
</protein>
<dbReference type="eggNOG" id="COG0667">
    <property type="taxonomic scope" value="Bacteria"/>
</dbReference>
<dbReference type="AlphaFoldDB" id="A0YG11"/>
<dbReference type="Gene3D" id="3.20.20.100">
    <property type="entry name" value="NADP-dependent oxidoreductase domain"/>
    <property type="match status" value="1"/>
</dbReference>
<dbReference type="InterPro" id="IPR050523">
    <property type="entry name" value="AKR_Detox_Biosynth"/>
</dbReference>
<proteinExistence type="predicted"/>
<evidence type="ECO:0000313" key="3">
    <source>
        <dbReference type="EMBL" id="EAW30261.1"/>
    </source>
</evidence>
<sequence>MGTMTFGSQADEKTSFEILDKAFDAGIDFYDTAEMYPVPPDTKYAGLTEEILGRWMKTKDRDALIIATKVAGPSHGWIKAVQRAGKTGLDRHHIVRAVEASLIRLQTDYIDLYQTHWPDHGMGYEETMRALDELVESGKVRVLGCSNETSWGLTKSLGVSEMHGLARFETIQNNFSLNNRRFEDELAQVCRQENVSLIPYSPLGGGVLSGKYNDNQLPEKARFSNYLSASGDRQKAMARRFVNPKSLESTKRFQEIAAEINVSPVTLATVWSKQHDFVASTIVGVTTPDQLDDILAASGVVLEKATLKKINAVSKDILYPMG</sequence>
<dbReference type="EMBL" id="AAVT01000009">
    <property type="protein sequence ID" value="EAW30261.1"/>
    <property type="molecule type" value="Genomic_DNA"/>
</dbReference>